<keyword evidence="2" id="KW-1185">Reference proteome</keyword>
<organism evidence="1 2">
    <name type="scientific">Campylobacter gracilis RM3268</name>
    <dbReference type="NCBI Taxonomy" id="553220"/>
    <lineage>
        <taxon>Bacteria</taxon>
        <taxon>Pseudomonadati</taxon>
        <taxon>Campylobacterota</taxon>
        <taxon>Epsilonproteobacteria</taxon>
        <taxon>Campylobacterales</taxon>
        <taxon>Campylobacteraceae</taxon>
        <taxon>Campylobacter</taxon>
    </lineage>
</organism>
<name>C8PH64_9BACT</name>
<dbReference type="AlphaFoldDB" id="C8PH64"/>
<dbReference type="EMBL" id="ACYG01000022">
    <property type="protein sequence ID" value="EEV17885.1"/>
    <property type="molecule type" value="Genomic_DNA"/>
</dbReference>
<gene>
    <name evidence="1" type="ORF">CAMGR0001_2252</name>
</gene>
<evidence type="ECO:0000313" key="1">
    <source>
        <dbReference type="EMBL" id="EEV17885.1"/>
    </source>
</evidence>
<sequence length="48" mass="5602">MGFAKFLSPRRIKLARGTARNFKLELAAQIRRNLALHWSACALQEFWI</sequence>
<proteinExistence type="predicted"/>
<reference evidence="1 2" key="1">
    <citation type="submission" date="2009-07" db="EMBL/GenBank/DDBJ databases">
        <authorList>
            <person name="Madupu R."/>
            <person name="Sebastian Y."/>
            <person name="Durkin A.S."/>
            <person name="Torralba M."/>
            <person name="Methe B."/>
            <person name="Sutton G.G."/>
            <person name="Strausberg R.L."/>
            <person name="Nelson K.E."/>
        </authorList>
    </citation>
    <scope>NUCLEOTIDE SEQUENCE [LARGE SCALE GENOMIC DNA]</scope>
    <source>
        <strain evidence="1 2">RM3268</strain>
    </source>
</reference>
<protein>
    <submittedName>
        <fullName evidence="1">Uncharacterized protein</fullName>
    </submittedName>
</protein>
<dbReference type="Proteomes" id="UP000005709">
    <property type="component" value="Unassembled WGS sequence"/>
</dbReference>
<accession>C8PH64</accession>
<comment type="caution">
    <text evidence="1">The sequence shown here is derived from an EMBL/GenBank/DDBJ whole genome shotgun (WGS) entry which is preliminary data.</text>
</comment>
<evidence type="ECO:0000313" key="2">
    <source>
        <dbReference type="Proteomes" id="UP000005709"/>
    </source>
</evidence>